<comment type="similarity">
    <text evidence="1">Belongs to the SMC family. SbcC subfamily.</text>
</comment>
<evidence type="ECO:0000313" key="7">
    <source>
        <dbReference type="Proteomes" id="UP000186785"/>
    </source>
</evidence>
<dbReference type="Pfam" id="PF13558">
    <property type="entry name" value="SbcC_Walker_B"/>
    <property type="match status" value="1"/>
</dbReference>
<feature type="coiled-coil region" evidence="4">
    <location>
        <begin position="819"/>
        <end position="877"/>
    </location>
</feature>
<dbReference type="OrthoDB" id="9795626at2"/>
<dbReference type="RefSeq" id="WP_073709505.1">
    <property type="nucleotide sequence ID" value="NZ_MQSV01000004.1"/>
</dbReference>
<dbReference type="Pfam" id="PF13476">
    <property type="entry name" value="AAA_23"/>
    <property type="match status" value="1"/>
</dbReference>
<reference evidence="6 7" key="1">
    <citation type="submission" date="2016-11" db="EMBL/GenBank/DDBJ databases">
        <title>Actinomyces gypaetusis sp. nov. isolated from the vulture Gypaetus barbatus in Qinghai Tibet Plateau China.</title>
        <authorList>
            <person name="Meng X."/>
        </authorList>
    </citation>
    <scope>NUCLEOTIDE SEQUENCE [LARGE SCALE GENOMIC DNA]</scope>
    <source>
        <strain evidence="6 7">VUL4_2</strain>
    </source>
</reference>
<dbReference type="STRING" id="1921764.BSR28_07735"/>
<dbReference type="Proteomes" id="UP000186785">
    <property type="component" value="Unassembled WGS sequence"/>
</dbReference>
<dbReference type="GO" id="GO:0006302">
    <property type="term" value="P:double-strand break repair"/>
    <property type="evidence" value="ECO:0007669"/>
    <property type="project" value="InterPro"/>
</dbReference>
<evidence type="ECO:0000313" key="6">
    <source>
        <dbReference type="EMBL" id="OKL47272.1"/>
    </source>
</evidence>
<name>A0A1Q5PKW3_9ACTO</name>
<dbReference type="AlphaFoldDB" id="A0A1Q5PKW3"/>
<feature type="domain" description="Rad50/SbcC-type AAA" evidence="5">
    <location>
        <begin position="6"/>
        <end position="224"/>
    </location>
</feature>
<evidence type="ECO:0000259" key="5">
    <source>
        <dbReference type="Pfam" id="PF13476"/>
    </source>
</evidence>
<dbReference type="InterPro" id="IPR038729">
    <property type="entry name" value="Rad50/SbcC_AAA"/>
</dbReference>
<gene>
    <name evidence="6" type="ORF">BSR29_06545</name>
</gene>
<feature type="coiled-coil region" evidence="4">
    <location>
        <begin position="459"/>
        <end position="510"/>
    </location>
</feature>
<organism evidence="6 7">
    <name type="scientific">Boudabousia liubingyangii</name>
    <dbReference type="NCBI Taxonomy" id="1921764"/>
    <lineage>
        <taxon>Bacteria</taxon>
        <taxon>Bacillati</taxon>
        <taxon>Actinomycetota</taxon>
        <taxon>Actinomycetes</taxon>
        <taxon>Actinomycetales</taxon>
        <taxon>Actinomycetaceae</taxon>
        <taxon>Boudabousia</taxon>
    </lineage>
</organism>
<keyword evidence="7" id="KW-1185">Reference proteome</keyword>
<keyword evidence="4" id="KW-0175">Coiled coil</keyword>
<comment type="caution">
    <text evidence="6">The sequence shown here is derived from an EMBL/GenBank/DDBJ whole genome shotgun (WGS) entry which is preliminary data.</text>
</comment>
<dbReference type="GO" id="GO:0016887">
    <property type="term" value="F:ATP hydrolysis activity"/>
    <property type="evidence" value="ECO:0007669"/>
    <property type="project" value="InterPro"/>
</dbReference>
<evidence type="ECO:0000256" key="1">
    <source>
        <dbReference type="ARBA" id="ARBA00006930"/>
    </source>
</evidence>
<dbReference type="EMBL" id="MQSV01000004">
    <property type="protein sequence ID" value="OKL47272.1"/>
    <property type="molecule type" value="Genomic_DNA"/>
</dbReference>
<accession>A0A1Q5PKW3</accession>
<dbReference type="SUPFAM" id="SSF52540">
    <property type="entry name" value="P-loop containing nucleoside triphosphate hydrolases"/>
    <property type="match status" value="1"/>
</dbReference>
<dbReference type="PANTHER" id="PTHR32114">
    <property type="entry name" value="ABC TRANSPORTER ABCH.3"/>
    <property type="match status" value="1"/>
</dbReference>
<sequence length="1092" mass="120471">MRLINLKFQGIGPFPGTHEIDFESLGAAGLFLLQGPTGAGKSTILDAITFALYSHVAGQKDSSTERLRSSFSDRKAESYVELVFELNSKRYRIYRTPKYSLPGRATPVSPKATLEELHGQDFLNHKALASGQREVNQELSRILPLTADQFLQTVILPQGKFKKFLQSEPAARAEVLQKIFGTEIFDRFSTLLQERAKQAVNLSAESHRKLEQETSELELSFQTLQNSLTDFEQLITSSDIESSITEGETYPHRFTPNTQGLNTQAIIELVQKISGFGAPDLPLGSHQEARPKLLAASATLEEKLASLSEAVRHHSNAQGDFYDQLIDAHQKQRLLVQNWDERQTASVHLNQLESQSDEISKKQQLLSLDEKAQPVLSYEAAKNADQQRAEQAYRALVDQKSSLKELLESELTTKLATELPQPLIFEPFKVLPPVVATEAHDSQLPPDLEGLNLPGTEDLSRLIQHCQKQADQIEDLTAKIEQLAAHNAELTNENNDLNQQKSAVMEAQAKLPEQLAEAQSRHGKLSKEAETIADLKLTLATQQQQVQHLLSYEELLAQEESIKSTLATHNAQAVAAMDRYAKAFQTWSEGAALRLASELTPGEPCMVCGSTSHPHPQTEANHPQQDEITESELQKLLTARTNAEATASTTKALLEKIQTEIKTQAKKNAFASVPEATAALNATEAKLAAAQTAKTQAAEYQEKIENLTNQLHEYQKQLPFVLGKLESNQKLLAQQSKQLEKDQEQLKELDSKWGSKAQLLKLAEDLKRVSERAERAEEQYEFASEALVASNRRLEDYLAQTVFKSLPEAKECLLPPDNRAALKAEVESYQAELKSTQAILARLADADLPAERPIFVVEDAQAAASAAKQKAEQTRTQEGRITAAIEALQKVLGRLIADHEQVIRTDQQNLPLVQLANLVQGKKDTNLQATPLVNYVLIARLDQVLAVANPLLSQMTDGRFELARTGKESGQRTRAEGLGLEIFDYTCNARRSPKSLSGGESFCASLALALALSEVVSNERGGVSIETLFIDEGFGTLSAEYLDAVMGQLSQITASGRSVGLISHVSQLKERIPNQVRISRLASGASTLSLRI</sequence>
<evidence type="ECO:0000256" key="2">
    <source>
        <dbReference type="ARBA" id="ARBA00011322"/>
    </source>
</evidence>
<protein>
    <recommendedName>
        <fullName evidence="3">Nuclease SbcCD subunit C</fullName>
    </recommendedName>
</protein>
<evidence type="ECO:0000256" key="4">
    <source>
        <dbReference type="SAM" id="Coils"/>
    </source>
</evidence>
<comment type="subunit">
    <text evidence="2">Heterodimer of SbcC and SbcD.</text>
</comment>
<dbReference type="PANTHER" id="PTHR32114:SF2">
    <property type="entry name" value="ABC TRANSPORTER ABCH.3"/>
    <property type="match status" value="1"/>
</dbReference>
<dbReference type="Gene3D" id="3.40.50.300">
    <property type="entry name" value="P-loop containing nucleotide triphosphate hydrolases"/>
    <property type="match status" value="2"/>
</dbReference>
<feature type="coiled-coil region" evidence="4">
    <location>
        <begin position="690"/>
        <end position="793"/>
    </location>
</feature>
<proteinExistence type="inferred from homology"/>
<dbReference type="InterPro" id="IPR027417">
    <property type="entry name" value="P-loop_NTPase"/>
</dbReference>
<evidence type="ECO:0000256" key="3">
    <source>
        <dbReference type="ARBA" id="ARBA00013368"/>
    </source>
</evidence>